<sequence>MRETVDQRIYPYEEVERKWREHWERIGLYTTRDDDRPEFYQLVMFAYPSGDVHMGHFRNYVIGDLVARSKMMQGYRVLHPFGWDAFGLPAENAAIERGIHPREWTLGNIETSRQTLRKIAISYDWEREVITCLPDYYRWTQWLFLTLWERDLAYRAEGMVNWCPQCQTVLANEQVSEGRCERCETPVLKRELTQWYFRITAYADRLLEDIDNLDGWPDSIRTMQRNWIGRSEGTGIDFPLESKERKLSVFTTRPDTIYGVTFLTLAPENPLVKELVRGTEREREVTEYVEKAVAKSEIERASIGAKDGVFTGCYALHPFSGERLPLWVADYVLATYGTGIVMGVPAHDQRDFEFARRYGLAIRVVIEPDSRTLRAEEMEEAYVDPGTMRNSDQFNGCPSGEGIEKVTEYAIAKGLGRRRVNYRLRDWLISRQRYWGAPIPMIHCPKCGIVPVPMSELPVELPVENVDFVPKGRSPLADIPSFIEVSCPTCGGPAKRDADTMDTFVCSSWYYLRYLDPKDEAEPFTKEHAAEWLPIDLYIGGAEHATGHLLYFRFIHKVLYDAGLVPTDEPTERLYNHGMVLDAEGYVMSKSRGNVTSPASVMDENGVDSSRLGMLFAAPPDREIEWTGRAGSGAARFLDRLWRLANDHMEQLRQFDPDSLPERIDPTALSGDERDLYRELNVMLKRVSDDVESLDLNTAIAAMMEFLNSLYRFKATSSRIFLLSLRRLVHALAPFAPHIAEELWHRMGNDETVFTSGWISYDEAATEQELITIAVQVNGKVRSRLEVARDAGEEEIRELALADARVKQHTKNKTVRNVVVVPRRLVNIVTS</sequence>
<feature type="domain" description="Methionyl/Valyl/Leucyl/Isoleucyl-tRNA synthetase anticodon-binding" evidence="12">
    <location>
        <begin position="674"/>
        <end position="792"/>
    </location>
</feature>
<feature type="domain" description="Leucyl-tRNA synthetase editing" evidence="14">
    <location>
        <begin position="225"/>
        <end position="409"/>
    </location>
</feature>
<reference evidence="15 16" key="1">
    <citation type="journal article" date="2015" name="Microbiome">
        <title>Genomic resolution of linkages in carbon, nitrogen, and sulfur cycling among widespread estuary sediment bacteria.</title>
        <authorList>
            <person name="Baker B.J."/>
            <person name="Lazar C.S."/>
            <person name="Teske A.P."/>
            <person name="Dick G.J."/>
        </authorList>
    </citation>
    <scope>NUCLEOTIDE SEQUENCE [LARGE SCALE GENOMIC DNA]</scope>
    <source>
        <strain evidence="15">SM23_40</strain>
    </source>
</reference>
<dbReference type="Pfam" id="PF08264">
    <property type="entry name" value="Anticodon_1"/>
    <property type="match status" value="1"/>
</dbReference>
<dbReference type="InterPro" id="IPR025709">
    <property type="entry name" value="Leu_tRNA-synth_edit"/>
</dbReference>
<evidence type="ECO:0000313" key="15">
    <source>
        <dbReference type="EMBL" id="KPK69717.1"/>
    </source>
</evidence>
<dbReference type="SUPFAM" id="SSF52374">
    <property type="entry name" value="Nucleotidylyl transferase"/>
    <property type="match status" value="1"/>
</dbReference>
<dbReference type="GO" id="GO:0004823">
    <property type="term" value="F:leucine-tRNA ligase activity"/>
    <property type="evidence" value="ECO:0007669"/>
    <property type="project" value="UniProtKB-UniRule"/>
</dbReference>
<comment type="catalytic activity">
    <reaction evidence="8 9">
        <text>tRNA(Leu) + L-leucine + ATP = L-leucyl-tRNA(Leu) + AMP + diphosphate</text>
        <dbReference type="Rhea" id="RHEA:11688"/>
        <dbReference type="Rhea" id="RHEA-COMP:9613"/>
        <dbReference type="Rhea" id="RHEA-COMP:9622"/>
        <dbReference type="ChEBI" id="CHEBI:30616"/>
        <dbReference type="ChEBI" id="CHEBI:33019"/>
        <dbReference type="ChEBI" id="CHEBI:57427"/>
        <dbReference type="ChEBI" id="CHEBI:78442"/>
        <dbReference type="ChEBI" id="CHEBI:78494"/>
        <dbReference type="ChEBI" id="CHEBI:456215"/>
        <dbReference type="EC" id="6.1.1.4"/>
    </reaction>
</comment>
<dbReference type="InterPro" id="IPR001412">
    <property type="entry name" value="aa-tRNA-synth_I_CS"/>
</dbReference>
<evidence type="ECO:0000256" key="3">
    <source>
        <dbReference type="ARBA" id="ARBA00022598"/>
    </source>
</evidence>
<dbReference type="NCBIfam" id="TIGR00396">
    <property type="entry name" value="leuS_bact"/>
    <property type="match status" value="1"/>
</dbReference>
<dbReference type="Gene3D" id="1.10.730.10">
    <property type="entry name" value="Isoleucyl-tRNA Synthetase, Domain 1"/>
    <property type="match status" value="1"/>
</dbReference>
<organism evidence="15 16">
    <name type="scientific">candidate division TA06 bacterium SM23_40</name>
    <dbReference type="NCBI Taxonomy" id="1703774"/>
    <lineage>
        <taxon>Bacteria</taxon>
        <taxon>Bacteria division TA06</taxon>
    </lineage>
</organism>
<dbReference type="EC" id="6.1.1.4" evidence="9"/>
<dbReference type="GO" id="GO:0002161">
    <property type="term" value="F:aminoacyl-tRNA deacylase activity"/>
    <property type="evidence" value="ECO:0007669"/>
    <property type="project" value="InterPro"/>
</dbReference>
<proteinExistence type="inferred from homology"/>
<evidence type="ECO:0000256" key="6">
    <source>
        <dbReference type="ARBA" id="ARBA00022917"/>
    </source>
</evidence>
<dbReference type="Pfam" id="PF13603">
    <property type="entry name" value="tRNA-synt_1_2"/>
    <property type="match status" value="1"/>
</dbReference>
<dbReference type="GO" id="GO:0006429">
    <property type="term" value="P:leucyl-tRNA aminoacylation"/>
    <property type="evidence" value="ECO:0007669"/>
    <property type="project" value="UniProtKB-UniRule"/>
</dbReference>
<protein>
    <recommendedName>
        <fullName evidence="9">Leucine--tRNA ligase</fullName>
        <ecNumber evidence="9">6.1.1.4</ecNumber>
    </recommendedName>
    <alternativeName>
        <fullName evidence="9">Leucyl-tRNA synthetase</fullName>
        <shortName evidence="9">LeuRS</shortName>
    </alternativeName>
</protein>
<comment type="caution">
    <text evidence="15">The sequence shown here is derived from an EMBL/GenBank/DDBJ whole genome shotgun (WGS) entry which is preliminary data.</text>
</comment>
<dbReference type="InterPro" id="IPR009008">
    <property type="entry name" value="Val/Leu/Ile-tRNA-synth_edit"/>
</dbReference>
<dbReference type="PRINTS" id="PR00985">
    <property type="entry name" value="TRNASYNTHLEU"/>
</dbReference>
<evidence type="ECO:0000256" key="7">
    <source>
        <dbReference type="ARBA" id="ARBA00023146"/>
    </source>
</evidence>
<evidence type="ECO:0000256" key="5">
    <source>
        <dbReference type="ARBA" id="ARBA00022840"/>
    </source>
</evidence>
<dbReference type="SUPFAM" id="SSF50677">
    <property type="entry name" value="ValRS/IleRS/LeuRS editing domain"/>
    <property type="match status" value="1"/>
</dbReference>
<dbReference type="PANTHER" id="PTHR43740">
    <property type="entry name" value="LEUCYL-TRNA SYNTHETASE"/>
    <property type="match status" value="1"/>
</dbReference>
<feature type="domain" description="Aminoacyl-tRNA synthetase class Ia" evidence="11">
    <location>
        <begin position="424"/>
        <end position="626"/>
    </location>
</feature>
<dbReference type="HAMAP" id="MF_00049_B">
    <property type="entry name" value="Leu_tRNA_synth_B"/>
    <property type="match status" value="1"/>
</dbReference>
<dbReference type="InterPro" id="IPR013155">
    <property type="entry name" value="M/V/L/I-tRNA-synth_anticd-bd"/>
</dbReference>
<feature type="binding site" evidence="9">
    <location>
        <position position="590"/>
    </location>
    <ligand>
        <name>ATP</name>
        <dbReference type="ChEBI" id="CHEBI:30616"/>
    </ligand>
</feature>
<dbReference type="InterPro" id="IPR002300">
    <property type="entry name" value="aa-tRNA-synth_Ia"/>
</dbReference>
<evidence type="ECO:0000259" key="11">
    <source>
        <dbReference type="Pfam" id="PF00133"/>
    </source>
</evidence>
<feature type="domain" description="Methionyl/Leucyl tRNA synthetase" evidence="13">
    <location>
        <begin position="45"/>
        <end position="185"/>
    </location>
</feature>
<dbReference type="Gene3D" id="3.10.20.590">
    <property type="match status" value="1"/>
</dbReference>
<comment type="subcellular location">
    <subcellularLocation>
        <location evidence="9">Cytoplasm</location>
    </subcellularLocation>
</comment>
<evidence type="ECO:0000259" key="14">
    <source>
        <dbReference type="Pfam" id="PF13603"/>
    </source>
</evidence>
<dbReference type="EMBL" id="LJUI01000030">
    <property type="protein sequence ID" value="KPK69717.1"/>
    <property type="molecule type" value="Genomic_DNA"/>
</dbReference>
<dbReference type="FunFam" id="3.40.50.620:FF:000056">
    <property type="entry name" value="Leucine--tRNA ligase"/>
    <property type="match status" value="1"/>
</dbReference>
<dbReference type="Pfam" id="PF09334">
    <property type="entry name" value="tRNA-synt_1g"/>
    <property type="match status" value="1"/>
</dbReference>
<evidence type="ECO:0000256" key="8">
    <source>
        <dbReference type="ARBA" id="ARBA00047469"/>
    </source>
</evidence>
<dbReference type="CDD" id="cd07958">
    <property type="entry name" value="Anticodon_Ia_Leu_BEm"/>
    <property type="match status" value="1"/>
</dbReference>
<dbReference type="PANTHER" id="PTHR43740:SF2">
    <property type="entry name" value="LEUCINE--TRNA LIGASE, MITOCHONDRIAL"/>
    <property type="match status" value="1"/>
</dbReference>
<dbReference type="CDD" id="cd00812">
    <property type="entry name" value="LeuRS_core"/>
    <property type="match status" value="1"/>
</dbReference>
<dbReference type="InterPro" id="IPR015413">
    <property type="entry name" value="Methionyl/Leucyl_tRNA_Synth"/>
</dbReference>
<dbReference type="Proteomes" id="UP000051717">
    <property type="component" value="Unassembled WGS sequence"/>
</dbReference>
<keyword evidence="2 9" id="KW-0963">Cytoplasm</keyword>
<dbReference type="GO" id="GO:0005829">
    <property type="term" value="C:cytosol"/>
    <property type="evidence" value="ECO:0007669"/>
    <property type="project" value="TreeGrafter"/>
</dbReference>
<evidence type="ECO:0000256" key="10">
    <source>
        <dbReference type="RuleBase" id="RU363035"/>
    </source>
</evidence>
<evidence type="ECO:0000259" key="13">
    <source>
        <dbReference type="Pfam" id="PF09334"/>
    </source>
</evidence>
<dbReference type="InterPro" id="IPR002302">
    <property type="entry name" value="Leu-tRNA-ligase"/>
</dbReference>
<accession>A0A0S8G9N5</accession>
<evidence type="ECO:0000256" key="2">
    <source>
        <dbReference type="ARBA" id="ARBA00022490"/>
    </source>
</evidence>
<keyword evidence="7 9" id="KW-0030">Aminoacyl-tRNA synthetase</keyword>
<dbReference type="FunFam" id="3.40.50.620:FF:000003">
    <property type="entry name" value="Leucine--tRNA ligase"/>
    <property type="match status" value="1"/>
</dbReference>
<name>A0A0S8G9N5_UNCT6</name>
<gene>
    <name evidence="9 15" type="primary">leuS</name>
    <name evidence="15" type="ORF">AMJ82_05060</name>
</gene>
<keyword evidence="5 9" id="KW-0067">ATP-binding</keyword>
<dbReference type="GO" id="GO:0005524">
    <property type="term" value="F:ATP binding"/>
    <property type="evidence" value="ECO:0007669"/>
    <property type="project" value="UniProtKB-UniRule"/>
</dbReference>
<dbReference type="Pfam" id="PF00133">
    <property type="entry name" value="tRNA-synt_1"/>
    <property type="match status" value="1"/>
</dbReference>
<evidence type="ECO:0000256" key="9">
    <source>
        <dbReference type="HAMAP-Rule" id="MF_00049"/>
    </source>
</evidence>
<evidence type="ECO:0000313" key="16">
    <source>
        <dbReference type="Proteomes" id="UP000051717"/>
    </source>
</evidence>
<dbReference type="InterPro" id="IPR009080">
    <property type="entry name" value="tRNAsynth_Ia_anticodon-bd"/>
</dbReference>
<evidence type="ECO:0000256" key="1">
    <source>
        <dbReference type="ARBA" id="ARBA00005594"/>
    </source>
</evidence>
<keyword evidence="3 9" id="KW-0436">Ligase</keyword>
<comment type="similarity">
    <text evidence="1 9 10">Belongs to the class-I aminoacyl-tRNA synthetase family.</text>
</comment>
<dbReference type="PATRIC" id="fig|1703774.3.peg.1769"/>
<dbReference type="InterPro" id="IPR014729">
    <property type="entry name" value="Rossmann-like_a/b/a_fold"/>
</dbReference>
<keyword evidence="4 9" id="KW-0547">Nucleotide-binding</keyword>
<evidence type="ECO:0000259" key="12">
    <source>
        <dbReference type="Pfam" id="PF08264"/>
    </source>
</evidence>
<dbReference type="PROSITE" id="PS00178">
    <property type="entry name" value="AA_TRNA_LIGASE_I"/>
    <property type="match status" value="1"/>
</dbReference>
<dbReference type="SUPFAM" id="SSF47323">
    <property type="entry name" value="Anticodon-binding domain of a subclass of class I aminoacyl-tRNA synthetases"/>
    <property type="match status" value="1"/>
</dbReference>
<comment type="caution">
    <text evidence="9">Lacks conserved residue(s) required for the propagation of feature annotation.</text>
</comment>
<evidence type="ECO:0000256" key="4">
    <source>
        <dbReference type="ARBA" id="ARBA00022741"/>
    </source>
</evidence>
<dbReference type="Gene3D" id="3.40.50.620">
    <property type="entry name" value="HUPs"/>
    <property type="match status" value="2"/>
</dbReference>
<dbReference type="AlphaFoldDB" id="A0A0S8G9N5"/>
<keyword evidence="6 9" id="KW-0648">Protein biosynthesis</keyword>
<dbReference type="FunFam" id="1.10.730.10:FF:000002">
    <property type="entry name" value="Leucine--tRNA ligase"/>
    <property type="match status" value="1"/>
</dbReference>